<dbReference type="InterPro" id="IPR023827">
    <property type="entry name" value="Peptidase_S8_Asp-AS"/>
</dbReference>
<dbReference type="PANTHER" id="PTHR43806">
    <property type="entry name" value="PEPTIDASE S8"/>
    <property type="match status" value="1"/>
</dbReference>
<feature type="active site" description="Charge relay system" evidence="10">
    <location>
        <position position="114"/>
    </location>
</feature>
<evidence type="ECO:0000256" key="5">
    <source>
        <dbReference type="ARBA" id="ARBA00022692"/>
    </source>
</evidence>
<evidence type="ECO:0000256" key="7">
    <source>
        <dbReference type="ARBA" id="ARBA00022825"/>
    </source>
</evidence>
<feature type="transmembrane region" description="Helical" evidence="12">
    <location>
        <begin position="384"/>
        <end position="406"/>
    </location>
</feature>
<evidence type="ECO:0000256" key="4">
    <source>
        <dbReference type="ARBA" id="ARBA00022670"/>
    </source>
</evidence>
<feature type="domain" description="Peptidase S8/S53" evidence="13">
    <location>
        <begin position="72"/>
        <end position="333"/>
    </location>
</feature>
<keyword evidence="8 12" id="KW-1133">Transmembrane helix</keyword>
<comment type="similarity">
    <text evidence="2 10">Belongs to the peptidase S8 family.</text>
</comment>
<dbReference type="InterPro" id="IPR036852">
    <property type="entry name" value="Peptidase_S8/S53_dom_sf"/>
</dbReference>
<dbReference type="PRINTS" id="PR00723">
    <property type="entry name" value="SUBTILISIN"/>
</dbReference>
<organism evidence="14 15">
    <name type="scientific">Streptosporangium lutulentum</name>
    <dbReference type="NCBI Taxonomy" id="1461250"/>
    <lineage>
        <taxon>Bacteria</taxon>
        <taxon>Bacillati</taxon>
        <taxon>Actinomycetota</taxon>
        <taxon>Actinomycetes</taxon>
        <taxon>Streptosporangiales</taxon>
        <taxon>Streptosporangiaceae</taxon>
        <taxon>Streptosporangium</taxon>
    </lineage>
</organism>
<dbReference type="GO" id="GO:0008233">
    <property type="term" value="F:peptidase activity"/>
    <property type="evidence" value="ECO:0007669"/>
    <property type="project" value="UniProtKB-KW"/>
</dbReference>
<evidence type="ECO:0000256" key="8">
    <source>
        <dbReference type="ARBA" id="ARBA00022989"/>
    </source>
</evidence>
<evidence type="ECO:0000256" key="6">
    <source>
        <dbReference type="ARBA" id="ARBA00022801"/>
    </source>
</evidence>
<dbReference type="InterPro" id="IPR023834">
    <property type="entry name" value="T7SS_pept_S8A_mycosin"/>
</dbReference>
<keyword evidence="5 12" id="KW-0812">Transmembrane</keyword>
<keyword evidence="15" id="KW-1185">Reference proteome</keyword>
<accession>A0ABT9QNZ4</accession>
<dbReference type="InterPro" id="IPR000209">
    <property type="entry name" value="Peptidase_S8/S53_dom"/>
</dbReference>
<dbReference type="Gene3D" id="3.40.50.200">
    <property type="entry name" value="Peptidase S8/S53 domain"/>
    <property type="match status" value="1"/>
</dbReference>
<sequence>MSRSPSDEVIVLYTHASRTVRTVLAVQALVAPLAIMVVAAPVQADDIGATVRSKQWPLVPLGVAEAWQRTRGENVVVAVLDTGVDAGHPDLAGAVTGGTDLTGTRGEAPRWGRHGTAMASIIAGRGHGKNHAWGVSGIAPAATILSVRVTLDNDDPQRRRGRTWNEDALAKGIRYAADHGAEVISMSLGGGSGSWEGAATEEKAVRYALDRGSVLVASAGNDGEGPNRRNFPAAYPGVIAVGAVDRGMRVASFSNRQEYLSLVAPGVQIVSAAVDGSYVIGDGTSSAAAIVAGVVALIRSEFPRLTPAQVRRAVERGTTHAPEGGHDPDYGHGVVNAARALEQAARAQRRPLRAAVPPAVSSVSSASPASPVLSRDTPVRGTDVSRRIVCSILILLVLAMAGRSLVRLRRRARKFPTYQ</sequence>
<dbReference type="PANTHER" id="PTHR43806:SF11">
    <property type="entry name" value="CEREVISIN-RELATED"/>
    <property type="match status" value="1"/>
</dbReference>
<feature type="compositionally biased region" description="Low complexity" evidence="11">
    <location>
        <begin position="356"/>
        <end position="375"/>
    </location>
</feature>
<evidence type="ECO:0000256" key="11">
    <source>
        <dbReference type="SAM" id="MobiDB-lite"/>
    </source>
</evidence>
<dbReference type="Proteomes" id="UP001225356">
    <property type="component" value="Unassembled WGS sequence"/>
</dbReference>
<evidence type="ECO:0000259" key="13">
    <source>
        <dbReference type="Pfam" id="PF00082"/>
    </source>
</evidence>
<keyword evidence="7 10" id="KW-0720">Serine protease</keyword>
<dbReference type="EMBL" id="JAUSQU010000001">
    <property type="protein sequence ID" value="MDP9848470.1"/>
    <property type="molecule type" value="Genomic_DNA"/>
</dbReference>
<dbReference type="InterPro" id="IPR015500">
    <property type="entry name" value="Peptidase_S8_subtilisin-rel"/>
</dbReference>
<evidence type="ECO:0000313" key="14">
    <source>
        <dbReference type="EMBL" id="MDP9848470.1"/>
    </source>
</evidence>
<reference evidence="14 15" key="1">
    <citation type="submission" date="2023-07" db="EMBL/GenBank/DDBJ databases">
        <title>Sequencing the genomes of 1000 actinobacteria strains.</title>
        <authorList>
            <person name="Klenk H.-P."/>
        </authorList>
    </citation>
    <scope>NUCLEOTIDE SEQUENCE [LARGE SCALE GENOMIC DNA]</scope>
    <source>
        <strain evidence="14 15">DSM 46740</strain>
    </source>
</reference>
<protein>
    <submittedName>
        <fullName evidence="14">Type VII secretion-associated serine protease mycosin</fullName>
    </submittedName>
</protein>
<proteinExistence type="inferred from homology"/>
<dbReference type="PROSITE" id="PS51892">
    <property type="entry name" value="SUBTILASE"/>
    <property type="match status" value="1"/>
</dbReference>
<gene>
    <name evidence="14" type="ORF">J2853_007681</name>
</gene>
<dbReference type="SUPFAM" id="SSF52743">
    <property type="entry name" value="Subtilisin-like"/>
    <property type="match status" value="1"/>
</dbReference>
<dbReference type="InterPro" id="IPR050131">
    <property type="entry name" value="Peptidase_S8_subtilisin-like"/>
</dbReference>
<dbReference type="NCBIfam" id="TIGR03921">
    <property type="entry name" value="T7SS_mycosin"/>
    <property type="match status" value="1"/>
</dbReference>
<evidence type="ECO:0000256" key="10">
    <source>
        <dbReference type="PROSITE-ProRule" id="PRU01240"/>
    </source>
</evidence>
<name>A0ABT9QNZ4_9ACTN</name>
<dbReference type="RefSeq" id="WP_307565788.1">
    <property type="nucleotide sequence ID" value="NZ_JAUSQU010000001.1"/>
</dbReference>
<keyword evidence="3" id="KW-1003">Cell membrane</keyword>
<dbReference type="Pfam" id="PF00082">
    <property type="entry name" value="Peptidase_S8"/>
    <property type="match status" value="1"/>
</dbReference>
<keyword evidence="4 10" id="KW-0645">Protease</keyword>
<keyword evidence="6 10" id="KW-0378">Hydrolase</keyword>
<comment type="subcellular location">
    <subcellularLocation>
        <location evidence="1">Cell membrane</location>
        <topology evidence="1">Single-pass membrane protein</topology>
    </subcellularLocation>
</comment>
<feature type="active site" description="Charge relay system" evidence="10">
    <location>
        <position position="285"/>
    </location>
</feature>
<dbReference type="PROSITE" id="PS00136">
    <property type="entry name" value="SUBTILASE_ASP"/>
    <property type="match status" value="1"/>
</dbReference>
<feature type="active site" description="Charge relay system" evidence="10">
    <location>
        <position position="81"/>
    </location>
</feature>
<evidence type="ECO:0000313" key="15">
    <source>
        <dbReference type="Proteomes" id="UP001225356"/>
    </source>
</evidence>
<feature type="region of interest" description="Disordered" evidence="11">
    <location>
        <begin position="356"/>
        <end position="378"/>
    </location>
</feature>
<evidence type="ECO:0000256" key="12">
    <source>
        <dbReference type="SAM" id="Phobius"/>
    </source>
</evidence>
<keyword evidence="9 12" id="KW-0472">Membrane</keyword>
<dbReference type="GO" id="GO:0006508">
    <property type="term" value="P:proteolysis"/>
    <property type="evidence" value="ECO:0007669"/>
    <property type="project" value="UniProtKB-KW"/>
</dbReference>
<evidence type="ECO:0000256" key="2">
    <source>
        <dbReference type="ARBA" id="ARBA00011073"/>
    </source>
</evidence>
<evidence type="ECO:0000256" key="1">
    <source>
        <dbReference type="ARBA" id="ARBA00004162"/>
    </source>
</evidence>
<evidence type="ECO:0000256" key="9">
    <source>
        <dbReference type="ARBA" id="ARBA00023136"/>
    </source>
</evidence>
<evidence type="ECO:0000256" key="3">
    <source>
        <dbReference type="ARBA" id="ARBA00022475"/>
    </source>
</evidence>
<comment type="caution">
    <text evidence="14">The sequence shown here is derived from an EMBL/GenBank/DDBJ whole genome shotgun (WGS) entry which is preliminary data.</text>
</comment>